<feature type="region of interest" description="Disordered" evidence="5">
    <location>
        <begin position="1"/>
        <end position="259"/>
    </location>
</feature>
<feature type="compositionally biased region" description="Polar residues" evidence="5">
    <location>
        <begin position="514"/>
        <end position="527"/>
    </location>
</feature>
<dbReference type="GO" id="GO:0033186">
    <property type="term" value="C:CAF-1 complex"/>
    <property type="evidence" value="ECO:0007669"/>
    <property type="project" value="TreeGrafter"/>
</dbReference>
<keyword evidence="2" id="KW-0227">DNA damage</keyword>
<dbReference type="AlphaFoldDB" id="A0AAE0HMM9"/>
<proteinExistence type="predicted"/>
<evidence type="ECO:0000313" key="7">
    <source>
        <dbReference type="EMBL" id="KAK3299362.1"/>
    </source>
</evidence>
<feature type="compositionally biased region" description="Low complexity" evidence="5">
    <location>
        <begin position="528"/>
        <end position="549"/>
    </location>
</feature>
<feature type="compositionally biased region" description="Basic and acidic residues" evidence="5">
    <location>
        <begin position="1"/>
        <end position="12"/>
    </location>
</feature>
<evidence type="ECO:0000256" key="5">
    <source>
        <dbReference type="SAM" id="MobiDB-lite"/>
    </source>
</evidence>
<dbReference type="GO" id="GO:0006281">
    <property type="term" value="P:DNA repair"/>
    <property type="evidence" value="ECO:0007669"/>
    <property type="project" value="UniProtKB-KW"/>
</dbReference>
<organism evidence="7 8">
    <name type="scientific">Chaetomium fimeti</name>
    <dbReference type="NCBI Taxonomy" id="1854472"/>
    <lineage>
        <taxon>Eukaryota</taxon>
        <taxon>Fungi</taxon>
        <taxon>Dikarya</taxon>
        <taxon>Ascomycota</taxon>
        <taxon>Pezizomycotina</taxon>
        <taxon>Sordariomycetes</taxon>
        <taxon>Sordariomycetidae</taxon>
        <taxon>Sordariales</taxon>
        <taxon>Chaetomiaceae</taxon>
        <taxon>Chaetomium</taxon>
    </lineage>
</organism>
<feature type="compositionally biased region" description="Basic and acidic residues" evidence="5">
    <location>
        <begin position="235"/>
        <end position="245"/>
    </location>
</feature>
<reference evidence="7" key="1">
    <citation type="journal article" date="2023" name="Mol. Phylogenet. Evol.">
        <title>Genome-scale phylogeny and comparative genomics of the fungal order Sordariales.</title>
        <authorList>
            <person name="Hensen N."/>
            <person name="Bonometti L."/>
            <person name="Westerberg I."/>
            <person name="Brannstrom I.O."/>
            <person name="Guillou S."/>
            <person name="Cros-Aarteil S."/>
            <person name="Calhoun S."/>
            <person name="Haridas S."/>
            <person name="Kuo A."/>
            <person name="Mondo S."/>
            <person name="Pangilinan J."/>
            <person name="Riley R."/>
            <person name="LaButti K."/>
            <person name="Andreopoulos B."/>
            <person name="Lipzen A."/>
            <person name="Chen C."/>
            <person name="Yan M."/>
            <person name="Daum C."/>
            <person name="Ng V."/>
            <person name="Clum A."/>
            <person name="Steindorff A."/>
            <person name="Ohm R.A."/>
            <person name="Martin F."/>
            <person name="Silar P."/>
            <person name="Natvig D.O."/>
            <person name="Lalanne C."/>
            <person name="Gautier V."/>
            <person name="Ament-Velasquez S.L."/>
            <person name="Kruys A."/>
            <person name="Hutchinson M.I."/>
            <person name="Powell A.J."/>
            <person name="Barry K."/>
            <person name="Miller A.N."/>
            <person name="Grigoriev I.V."/>
            <person name="Debuchy R."/>
            <person name="Gladieux P."/>
            <person name="Hiltunen Thoren M."/>
            <person name="Johannesson H."/>
        </authorList>
    </citation>
    <scope>NUCLEOTIDE SEQUENCE</scope>
    <source>
        <strain evidence="7">CBS 168.71</strain>
    </source>
</reference>
<comment type="subcellular location">
    <subcellularLocation>
        <location evidence="1">Nucleus</location>
    </subcellularLocation>
</comment>
<feature type="region of interest" description="Disordered" evidence="5">
    <location>
        <begin position="418"/>
        <end position="480"/>
    </location>
</feature>
<dbReference type="PANTHER" id="PTHR15272">
    <property type="entry name" value="CHROMATIN ASSEMBLY FACTOR 1 SUBUNIT A CAF-1 SUBUNIT A"/>
    <property type="match status" value="1"/>
</dbReference>
<dbReference type="Pfam" id="PF12253">
    <property type="entry name" value="CAF1A_dimeriz"/>
    <property type="match status" value="1"/>
</dbReference>
<reference evidence="7" key="2">
    <citation type="submission" date="2023-06" db="EMBL/GenBank/DDBJ databases">
        <authorList>
            <consortium name="Lawrence Berkeley National Laboratory"/>
            <person name="Haridas S."/>
            <person name="Hensen N."/>
            <person name="Bonometti L."/>
            <person name="Westerberg I."/>
            <person name="Brannstrom I.O."/>
            <person name="Guillou S."/>
            <person name="Cros-Aarteil S."/>
            <person name="Calhoun S."/>
            <person name="Kuo A."/>
            <person name="Mondo S."/>
            <person name="Pangilinan J."/>
            <person name="Riley R."/>
            <person name="Labutti K."/>
            <person name="Andreopoulos B."/>
            <person name="Lipzen A."/>
            <person name="Chen C."/>
            <person name="Yanf M."/>
            <person name="Daum C."/>
            <person name="Ng V."/>
            <person name="Clum A."/>
            <person name="Steindorff A."/>
            <person name="Ohm R."/>
            <person name="Martin F."/>
            <person name="Silar P."/>
            <person name="Natvig D."/>
            <person name="Lalanne C."/>
            <person name="Gautier V."/>
            <person name="Ament-Velasquez S.L."/>
            <person name="Kruys A."/>
            <person name="Hutchinson M.I."/>
            <person name="Powell A.J."/>
            <person name="Barry K."/>
            <person name="Miller A.N."/>
            <person name="Grigoriev I.V."/>
            <person name="Debuchy R."/>
            <person name="Gladieux P."/>
            <person name="Thoren M.H."/>
            <person name="Johannesson H."/>
        </authorList>
    </citation>
    <scope>NUCLEOTIDE SEQUENCE</scope>
    <source>
        <strain evidence="7">CBS 168.71</strain>
    </source>
</reference>
<evidence type="ECO:0000256" key="1">
    <source>
        <dbReference type="ARBA" id="ARBA00004123"/>
    </source>
</evidence>
<dbReference type="GO" id="GO:0006334">
    <property type="term" value="P:nucleosome assembly"/>
    <property type="evidence" value="ECO:0007669"/>
    <property type="project" value="TreeGrafter"/>
</dbReference>
<dbReference type="GO" id="GO:0005634">
    <property type="term" value="C:nucleus"/>
    <property type="evidence" value="ECO:0007669"/>
    <property type="project" value="UniProtKB-SubCell"/>
</dbReference>
<dbReference type="Proteomes" id="UP001278766">
    <property type="component" value="Unassembled WGS sequence"/>
</dbReference>
<protein>
    <submittedName>
        <fullName evidence="7">Chromatin assembly factor 1 subunit A-domain-containing protein</fullName>
    </submittedName>
</protein>
<evidence type="ECO:0000313" key="8">
    <source>
        <dbReference type="Proteomes" id="UP001278766"/>
    </source>
</evidence>
<feature type="compositionally biased region" description="Basic and acidic residues" evidence="5">
    <location>
        <begin position="123"/>
        <end position="217"/>
    </location>
</feature>
<dbReference type="EMBL" id="JAUEPN010000002">
    <property type="protein sequence ID" value="KAK3299362.1"/>
    <property type="molecule type" value="Genomic_DNA"/>
</dbReference>
<sequence>MSTEVQDRDLASRKRSHGDFLNPESCGPAAFRDSDHFQTDHSLSDKENDVQRTSFGAPASPQAKSSSSLSEPASSPLSANSPSPSPAPAHLSTPATPAQLTSAIAKSSAQKAAAGEPPKKKRLTTEEKAARDAEKRKRDEEKEKKKLEKDEAEKLKAQEKAAKAEEKAAKAAADKAEKEQEKKQRAEEREKKEQEKKQRAEEREKKKREKEEEEAKKARSQMRLTSMFNRTAITPKKEAASKSDDTQSTGATAKKEAKEASLYDQMFKPFFIKEHVQLARNSLQMDEETREAKTKILDEYLSGERQHSTTTFEPLEALQIPYKVRRGRVYPSVKKLMSEFEGLSAGAPADPTTGSQNVQMKHTLEVLKSVPVKSIKFREDVRPPYIGTISGLPPGVKSLQKLARKPVSKILPLDYEYDSEAEWQEEEGEDVDDLDDDEEDLELDEDMEDFLDDSEDTGPARRGFAAGMEPESFGPCWENRKRSSAEPTLYKYRLEFVLEPLEHHHSIDPFSTSYWESPKSKTSAGNESSAATASTSASATTASASSSSAQDAHAKPMAPPPTPADAFQALNPGTAAAGTKKSQQPLPLDMQQKLKDLVRSMPTLSKVGVIELFAASHAGCPRTQIKTSFEALFEKSGKVFKVKGE</sequence>
<dbReference type="RefSeq" id="XP_062662876.1">
    <property type="nucleotide sequence ID" value="XM_062806447.1"/>
</dbReference>
<evidence type="ECO:0000256" key="2">
    <source>
        <dbReference type="ARBA" id="ARBA00022763"/>
    </source>
</evidence>
<feature type="region of interest" description="Disordered" evidence="5">
    <location>
        <begin position="514"/>
        <end position="590"/>
    </location>
</feature>
<feature type="compositionally biased region" description="Low complexity" evidence="5">
    <location>
        <begin position="57"/>
        <end position="114"/>
    </location>
</feature>
<keyword evidence="3" id="KW-0234">DNA repair</keyword>
<gene>
    <name evidence="7" type="ORF">B0H64DRAFT_439742</name>
</gene>
<name>A0AAE0HMM9_9PEZI</name>
<comment type="caution">
    <text evidence="7">The sequence shown here is derived from an EMBL/GenBank/DDBJ whole genome shotgun (WGS) entry which is preliminary data.</text>
</comment>
<accession>A0AAE0HMM9</accession>
<dbReference type="GeneID" id="87843395"/>
<dbReference type="InterPro" id="IPR022043">
    <property type="entry name" value="CAF1A_DD"/>
</dbReference>
<keyword evidence="8" id="KW-1185">Reference proteome</keyword>
<evidence type="ECO:0000256" key="3">
    <source>
        <dbReference type="ARBA" id="ARBA00023204"/>
    </source>
</evidence>
<feature type="compositionally biased region" description="Polar residues" evidence="5">
    <location>
        <begin position="222"/>
        <end position="232"/>
    </location>
</feature>
<feature type="compositionally biased region" description="Basic and acidic residues" evidence="5">
    <location>
        <begin position="32"/>
        <end position="50"/>
    </location>
</feature>
<feature type="compositionally biased region" description="Acidic residues" evidence="5">
    <location>
        <begin position="418"/>
        <end position="456"/>
    </location>
</feature>
<feature type="domain" description="Chromatin assembly factor 1 subunit A dimerization" evidence="6">
    <location>
        <begin position="373"/>
        <end position="446"/>
    </location>
</feature>
<evidence type="ECO:0000259" key="6">
    <source>
        <dbReference type="Pfam" id="PF12253"/>
    </source>
</evidence>
<keyword evidence="4" id="KW-0539">Nucleus</keyword>
<dbReference type="PANTHER" id="PTHR15272:SF0">
    <property type="entry name" value="CHROMATIN ASSEMBLY FACTOR 1 SUBUNIT A"/>
    <property type="match status" value="1"/>
</dbReference>
<evidence type="ECO:0000256" key="4">
    <source>
        <dbReference type="ARBA" id="ARBA00023242"/>
    </source>
</evidence>